<evidence type="ECO:0000313" key="5">
    <source>
        <dbReference type="EMBL" id="ABD26315.1"/>
    </source>
</evidence>
<evidence type="ECO:0000313" key="6">
    <source>
        <dbReference type="Proteomes" id="UP000009134"/>
    </source>
</evidence>
<comment type="similarity">
    <text evidence="1 3">Belongs to the short-chain dehydrogenases/reductases (SDR) family.</text>
</comment>
<evidence type="ECO:0000259" key="4">
    <source>
        <dbReference type="SMART" id="SM00822"/>
    </source>
</evidence>
<dbReference type="SMART" id="SM00822">
    <property type="entry name" value="PKS_KR"/>
    <property type="match status" value="1"/>
</dbReference>
<reference evidence="6" key="1">
    <citation type="submission" date="2006-01" db="EMBL/GenBank/DDBJ databases">
        <title>Complete sequence of Novosphingobium aromaticivorans DSM 12444.</title>
        <authorList>
            <consortium name="US DOE Joint Genome Institute"/>
            <person name="Copeland A."/>
            <person name="Lucas S."/>
            <person name="Lapidus A."/>
            <person name="Barry K."/>
            <person name="Detter J.C."/>
            <person name="Glavina T."/>
            <person name="Hammon N."/>
            <person name="Israni S."/>
            <person name="Pitluck S."/>
            <person name="Chain P."/>
            <person name="Malfatti S."/>
            <person name="Shin M."/>
            <person name="Vergez L."/>
            <person name="Schmutz J."/>
            <person name="Larimer F."/>
            <person name="Land M."/>
            <person name="Kyrpides N."/>
            <person name="Ivanova N."/>
            <person name="Fredrickson J."/>
            <person name="Balkwill D."/>
            <person name="Romine M.F."/>
            <person name="Richardson P."/>
        </authorList>
    </citation>
    <scope>NUCLEOTIDE SEQUENCE [LARGE SCALE GENOMIC DNA]</scope>
    <source>
        <strain evidence="6">ATCC 700278 / DSM 12444 / CCUG 56034 / CIP 105152 / NBRC 16084 / F199</strain>
    </source>
</reference>
<dbReference type="RefSeq" id="WP_011445525.1">
    <property type="nucleotide sequence ID" value="NC_007794.1"/>
</dbReference>
<dbReference type="PRINTS" id="PR00080">
    <property type="entry name" value="SDRFAMILY"/>
</dbReference>
<dbReference type="InterPro" id="IPR002347">
    <property type="entry name" value="SDR_fam"/>
</dbReference>
<dbReference type="SUPFAM" id="SSF51735">
    <property type="entry name" value="NAD(P)-binding Rossmann-fold domains"/>
    <property type="match status" value="1"/>
</dbReference>
<dbReference type="eggNOG" id="COG4221">
    <property type="taxonomic scope" value="Bacteria"/>
</dbReference>
<dbReference type="Gene3D" id="3.40.50.720">
    <property type="entry name" value="NAD(P)-binding Rossmann-like Domain"/>
    <property type="match status" value="1"/>
</dbReference>
<name>Q2G758_NOVAD</name>
<proteinExistence type="inferred from homology"/>
<dbReference type="FunFam" id="3.40.50.720:FF:000084">
    <property type="entry name" value="Short-chain dehydrogenase reductase"/>
    <property type="match status" value="1"/>
</dbReference>
<dbReference type="PANTHER" id="PTHR43391">
    <property type="entry name" value="RETINOL DEHYDROGENASE-RELATED"/>
    <property type="match status" value="1"/>
</dbReference>
<keyword evidence="6" id="KW-1185">Reference proteome</keyword>
<dbReference type="InterPro" id="IPR020904">
    <property type="entry name" value="Sc_DH/Rdtase_CS"/>
</dbReference>
<dbReference type="CDD" id="cd05233">
    <property type="entry name" value="SDR_c"/>
    <property type="match status" value="1"/>
</dbReference>
<keyword evidence="2" id="KW-0560">Oxidoreductase</keyword>
<dbReference type="PRINTS" id="PR00081">
    <property type="entry name" value="GDHRDH"/>
</dbReference>
<dbReference type="GO" id="GO:0016491">
    <property type="term" value="F:oxidoreductase activity"/>
    <property type="evidence" value="ECO:0007669"/>
    <property type="project" value="UniProtKB-KW"/>
</dbReference>
<evidence type="ECO:0000256" key="3">
    <source>
        <dbReference type="RuleBase" id="RU000363"/>
    </source>
</evidence>
<evidence type="ECO:0000256" key="1">
    <source>
        <dbReference type="ARBA" id="ARBA00006484"/>
    </source>
</evidence>
<evidence type="ECO:0000256" key="2">
    <source>
        <dbReference type="ARBA" id="ARBA00023002"/>
    </source>
</evidence>
<sequence length="280" mass="29247">MGIETFAGRTAFVTGGASGIGLGIVKALARRDAFVVIADMRTDHISRALKALASAGLGESVAAVELDVTDRAAYASMARRMDEEFGGIDVLVNNAGVGVEGPILQATYPDWDFGLGVNLGGVVNGLQAMLPQMIAHGRGGHVVNTASLAATVVMPGHLAIYAAGKAAVLNLTENMRADLAGRGIGSSVLCPGFVRSNIHEAARNRPAHLREGSGFAASEQALSMRETGSEWMDPDAVGEMVADAILADQLYVITHGEFANRMRERAEALLAATPVCEMQF</sequence>
<dbReference type="EMBL" id="CP000248">
    <property type="protein sequence ID" value="ABD26315.1"/>
    <property type="molecule type" value="Genomic_DNA"/>
</dbReference>
<dbReference type="STRING" id="279238.Saro_1875"/>
<dbReference type="InterPro" id="IPR036291">
    <property type="entry name" value="NAD(P)-bd_dom_sf"/>
</dbReference>
<dbReference type="InterPro" id="IPR057326">
    <property type="entry name" value="KR_dom"/>
</dbReference>
<protein>
    <submittedName>
        <fullName evidence="5">Short-chain dehydrogenase/reductase SDR</fullName>
    </submittedName>
</protein>
<dbReference type="PANTHER" id="PTHR43391:SF12">
    <property type="entry name" value="OXIDOREDUCTASE EPHD-RELATED"/>
    <property type="match status" value="1"/>
</dbReference>
<gene>
    <name evidence="5" type="ordered locus">Saro_1875</name>
</gene>
<dbReference type="PROSITE" id="PS00061">
    <property type="entry name" value="ADH_SHORT"/>
    <property type="match status" value="1"/>
</dbReference>
<accession>Q2G758</accession>
<dbReference type="HOGENOM" id="CLU_010194_2_1_5"/>
<dbReference type="Proteomes" id="UP000009134">
    <property type="component" value="Chromosome"/>
</dbReference>
<organism evidence="5 6">
    <name type="scientific">Novosphingobium aromaticivorans (strain ATCC 700278 / DSM 12444 / CCUG 56034 / CIP 105152 / NBRC 16084 / F199)</name>
    <dbReference type="NCBI Taxonomy" id="279238"/>
    <lineage>
        <taxon>Bacteria</taxon>
        <taxon>Pseudomonadati</taxon>
        <taxon>Pseudomonadota</taxon>
        <taxon>Alphaproteobacteria</taxon>
        <taxon>Sphingomonadales</taxon>
        <taxon>Sphingomonadaceae</taxon>
        <taxon>Novosphingobium</taxon>
    </lineage>
</organism>
<dbReference type="Pfam" id="PF00106">
    <property type="entry name" value="adh_short"/>
    <property type="match status" value="1"/>
</dbReference>
<feature type="domain" description="Ketoreductase" evidence="4">
    <location>
        <begin position="9"/>
        <end position="197"/>
    </location>
</feature>
<dbReference type="AlphaFoldDB" id="Q2G758"/>
<dbReference type="KEGG" id="nar:Saro_1875"/>